<dbReference type="Proteomes" id="UP001066276">
    <property type="component" value="Chromosome 9"/>
</dbReference>
<name>A0AAV7N7V3_PLEWA</name>
<keyword evidence="2" id="KW-1185">Reference proteome</keyword>
<dbReference type="EMBL" id="JANPWB010000013">
    <property type="protein sequence ID" value="KAJ1109273.1"/>
    <property type="molecule type" value="Genomic_DNA"/>
</dbReference>
<accession>A0AAV7N7V3</accession>
<evidence type="ECO:0000313" key="2">
    <source>
        <dbReference type="Proteomes" id="UP001066276"/>
    </source>
</evidence>
<organism evidence="1 2">
    <name type="scientific">Pleurodeles waltl</name>
    <name type="common">Iberian ribbed newt</name>
    <dbReference type="NCBI Taxonomy" id="8319"/>
    <lineage>
        <taxon>Eukaryota</taxon>
        <taxon>Metazoa</taxon>
        <taxon>Chordata</taxon>
        <taxon>Craniata</taxon>
        <taxon>Vertebrata</taxon>
        <taxon>Euteleostomi</taxon>
        <taxon>Amphibia</taxon>
        <taxon>Batrachia</taxon>
        <taxon>Caudata</taxon>
        <taxon>Salamandroidea</taxon>
        <taxon>Salamandridae</taxon>
        <taxon>Pleurodelinae</taxon>
        <taxon>Pleurodeles</taxon>
    </lineage>
</organism>
<evidence type="ECO:0000313" key="1">
    <source>
        <dbReference type="EMBL" id="KAJ1109273.1"/>
    </source>
</evidence>
<comment type="caution">
    <text evidence="1">The sequence shown here is derived from an EMBL/GenBank/DDBJ whole genome shotgun (WGS) entry which is preliminary data.</text>
</comment>
<protein>
    <submittedName>
        <fullName evidence="1">Uncharacterized protein</fullName>
    </submittedName>
</protein>
<sequence length="104" mass="11712">MRLASRLSLFTARAWCRVTRLDNCVLGCLDNASPIAAGITRGLRHVAVFIYCSGLVTGNAQLPQLALHAACLAAVFYYSWRPRLRNAFKRHRIFFDELTLLLCN</sequence>
<gene>
    <name evidence="1" type="ORF">NDU88_006636</name>
</gene>
<reference evidence="1" key="1">
    <citation type="journal article" date="2022" name="bioRxiv">
        <title>Sequencing and chromosome-scale assembly of the giantPleurodeles waltlgenome.</title>
        <authorList>
            <person name="Brown T."/>
            <person name="Elewa A."/>
            <person name="Iarovenko S."/>
            <person name="Subramanian E."/>
            <person name="Araus A.J."/>
            <person name="Petzold A."/>
            <person name="Susuki M."/>
            <person name="Suzuki K.-i.T."/>
            <person name="Hayashi T."/>
            <person name="Toyoda A."/>
            <person name="Oliveira C."/>
            <person name="Osipova E."/>
            <person name="Leigh N.D."/>
            <person name="Simon A."/>
            <person name="Yun M.H."/>
        </authorList>
    </citation>
    <scope>NUCLEOTIDE SEQUENCE</scope>
    <source>
        <strain evidence="1">20211129_DDA</strain>
        <tissue evidence="1">Liver</tissue>
    </source>
</reference>
<proteinExistence type="predicted"/>
<dbReference type="AlphaFoldDB" id="A0AAV7N7V3"/>